<dbReference type="PROSITE" id="PS00409">
    <property type="entry name" value="PROKAR_NTER_METHYL"/>
    <property type="match status" value="1"/>
</dbReference>
<evidence type="ECO:0000313" key="5">
    <source>
        <dbReference type="EMBL" id="QNP47487.1"/>
    </source>
</evidence>
<dbReference type="InterPro" id="IPR001082">
    <property type="entry name" value="Pilin"/>
</dbReference>
<keyword evidence="2" id="KW-0488">Methylation</keyword>
<dbReference type="InterPro" id="IPR045584">
    <property type="entry name" value="Pilin-like"/>
</dbReference>
<dbReference type="KEGG" id="daer:H9K75_14555"/>
<dbReference type="PANTHER" id="PTHR30093:SF34">
    <property type="entry name" value="PREPILIN PEPTIDASE-DEPENDENT PROTEIN D"/>
    <property type="match status" value="1"/>
</dbReference>
<dbReference type="RefSeq" id="WP_187723168.1">
    <property type="nucleotide sequence ID" value="NZ_CP060783.1"/>
</dbReference>
<reference evidence="5 6" key="1">
    <citation type="submission" date="2020-08" db="EMBL/GenBank/DDBJ databases">
        <title>Genome sequence of Diaphorobacter aerolatus KACC 16536T.</title>
        <authorList>
            <person name="Hyun D.-W."/>
            <person name="Bae J.-W."/>
        </authorList>
    </citation>
    <scope>NUCLEOTIDE SEQUENCE [LARGE SCALE GENOMIC DNA]</scope>
    <source>
        <strain evidence="5 6">KACC 16536</strain>
    </source>
</reference>
<dbReference type="NCBIfam" id="TIGR02532">
    <property type="entry name" value="IV_pilin_GFxxxE"/>
    <property type="match status" value="1"/>
</dbReference>
<feature type="transmembrane region" description="Helical" evidence="4">
    <location>
        <begin position="12"/>
        <end position="32"/>
    </location>
</feature>
<dbReference type="GO" id="GO:0009289">
    <property type="term" value="C:pilus"/>
    <property type="evidence" value="ECO:0007669"/>
    <property type="project" value="InterPro"/>
</dbReference>
<evidence type="ECO:0000313" key="6">
    <source>
        <dbReference type="Proteomes" id="UP000516028"/>
    </source>
</evidence>
<keyword evidence="4" id="KW-0472">Membrane</keyword>
<proteinExistence type="inferred from homology"/>
<dbReference type="GO" id="GO:0007155">
    <property type="term" value="P:cell adhesion"/>
    <property type="evidence" value="ECO:0007669"/>
    <property type="project" value="InterPro"/>
</dbReference>
<keyword evidence="6" id="KW-1185">Reference proteome</keyword>
<dbReference type="SUPFAM" id="SSF54523">
    <property type="entry name" value="Pili subunits"/>
    <property type="match status" value="1"/>
</dbReference>
<comment type="similarity">
    <text evidence="1 3">Belongs to the N-Me-Phe pilin family.</text>
</comment>
<dbReference type="Proteomes" id="UP000516028">
    <property type="component" value="Chromosome"/>
</dbReference>
<dbReference type="AlphaFoldDB" id="A0A7H0GGS1"/>
<keyword evidence="4" id="KW-1133">Transmembrane helix</keyword>
<dbReference type="InterPro" id="IPR012902">
    <property type="entry name" value="N_methyl_site"/>
</dbReference>
<dbReference type="Gene3D" id="3.30.700.10">
    <property type="entry name" value="Glycoprotein, Type 4 Pilin"/>
    <property type="match status" value="1"/>
</dbReference>
<sequence>MKRSIQKGFTLIELMIVVAIIGILAAVALPAYNDYVTRAQVAEPTELLGGLKAPLAEYGANENAWPGLVQSDGTNSQTVAAGKIAVNLSGKYSTLDDKVTGTYPEGSVTGTLRANSRAAGQTIIFATTNGGQEWTCTGGTVIAKFRPQACRAAAASGT</sequence>
<protein>
    <submittedName>
        <fullName evidence="5">Pilin</fullName>
    </submittedName>
</protein>
<evidence type="ECO:0000256" key="2">
    <source>
        <dbReference type="ARBA" id="ARBA00022481"/>
    </source>
</evidence>
<accession>A0A7H0GGS1</accession>
<evidence type="ECO:0000256" key="3">
    <source>
        <dbReference type="RuleBase" id="RU000389"/>
    </source>
</evidence>
<evidence type="ECO:0000256" key="1">
    <source>
        <dbReference type="ARBA" id="ARBA00005233"/>
    </source>
</evidence>
<dbReference type="EMBL" id="CP060783">
    <property type="protein sequence ID" value="QNP47487.1"/>
    <property type="molecule type" value="Genomic_DNA"/>
</dbReference>
<keyword evidence="3" id="KW-0281">Fimbrium</keyword>
<dbReference type="Pfam" id="PF07963">
    <property type="entry name" value="N_methyl"/>
    <property type="match status" value="1"/>
</dbReference>
<name>A0A7H0GGS1_9BURK</name>
<dbReference type="PANTHER" id="PTHR30093">
    <property type="entry name" value="GENERAL SECRETION PATHWAY PROTEIN G"/>
    <property type="match status" value="1"/>
</dbReference>
<dbReference type="Pfam" id="PF00114">
    <property type="entry name" value="Pilin"/>
    <property type="match status" value="1"/>
</dbReference>
<organism evidence="5 6">
    <name type="scientific">Diaphorobacter aerolatus</name>
    <dbReference type="NCBI Taxonomy" id="1288495"/>
    <lineage>
        <taxon>Bacteria</taxon>
        <taxon>Pseudomonadati</taxon>
        <taxon>Pseudomonadota</taxon>
        <taxon>Betaproteobacteria</taxon>
        <taxon>Burkholderiales</taxon>
        <taxon>Comamonadaceae</taxon>
        <taxon>Diaphorobacter</taxon>
    </lineage>
</organism>
<evidence type="ECO:0000256" key="4">
    <source>
        <dbReference type="SAM" id="Phobius"/>
    </source>
</evidence>
<keyword evidence="4" id="KW-0812">Transmembrane</keyword>
<gene>
    <name evidence="5" type="ORF">H9K75_14555</name>
</gene>